<reference evidence="2 3" key="1">
    <citation type="submission" date="2020-04" db="EMBL/GenBank/DDBJ databases">
        <title>Ramlibacter sp. G-1-2-2 isolated from soil.</title>
        <authorList>
            <person name="Dahal R.H."/>
        </authorList>
    </citation>
    <scope>NUCLEOTIDE SEQUENCE [LARGE SCALE GENOMIC DNA]</scope>
    <source>
        <strain evidence="2 3">G-1-2-2</strain>
    </source>
</reference>
<dbReference type="InterPro" id="IPR003673">
    <property type="entry name" value="CoA-Trfase_fam_III"/>
</dbReference>
<dbReference type="GO" id="GO:0008410">
    <property type="term" value="F:CoA-transferase activity"/>
    <property type="evidence" value="ECO:0007669"/>
    <property type="project" value="TreeGrafter"/>
</dbReference>
<evidence type="ECO:0000313" key="3">
    <source>
        <dbReference type="Proteomes" id="UP000541185"/>
    </source>
</evidence>
<protein>
    <submittedName>
        <fullName evidence="2">CoA transferase</fullName>
    </submittedName>
</protein>
<dbReference type="SUPFAM" id="SSF89796">
    <property type="entry name" value="CoA-transferase family III (CaiB/BaiF)"/>
    <property type="match status" value="1"/>
</dbReference>
<dbReference type="RefSeq" id="WP_169421856.1">
    <property type="nucleotide sequence ID" value="NZ_JABBFX010000003.1"/>
</dbReference>
<gene>
    <name evidence="2" type="ORF">HHL11_27820</name>
</gene>
<comment type="caution">
    <text evidence="2">The sequence shown here is derived from an EMBL/GenBank/DDBJ whole genome shotgun (WGS) entry which is preliminary data.</text>
</comment>
<dbReference type="Proteomes" id="UP000541185">
    <property type="component" value="Unassembled WGS sequence"/>
</dbReference>
<keyword evidence="3" id="KW-1185">Reference proteome</keyword>
<dbReference type="PANTHER" id="PTHR48207:SF3">
    <property type="entry name" value="SUCCINATE--HYDROXYMETHYLGLUTARATE COA-TRANSFERASE"/>
    <property type="match status" value="1"/>
</dbReference>
<organism evidence="2 3">
    <name type="scientific">Ramlibacter agri</name>
    <dbReference type="NCBI Taxonomy" id="2728837"/>
    <lineage>
        <taxon>Bacteria</taxon>
        <taxon>Pseudomonadati</taxon>
        <taxon>Pseudomonadota</taxon>
        <taxon>Betaproteobacteria</taxon>
        <taxon>Burkholderiales</taxon>
        <taxon>Comamonadaceae</taxon>
        <taxon>Ramlibacter</taxon>
    </lineage>
</organism>
<proteinExistence type="predicted"/>
<dbReference type="AlphaFoldDB" id="A0A848HDP0"/>
<dbReference type="InterPro" id="IPR050483">
    <property type="entry name" value="CoA-transferase_III_domain"/>
</dbReference>
<keyword evidence="1 2" id="KW-0808">Transferase</keyword>
<dbReference type="Gene3D" id="3.40.50.10540">
    <property type="entry name" value="Crotonobetainyl-coa:carnitine coa-transferase, domain 1"/>
    <property type="match status" value="1"/>
</dbReference>
<dbReference type="Pfam" id="PF02515">
    <property type="entry name" value="CoA_transf_3"/>
    <property type="match status" value="1"/>
</dbReference>
<dbReference type="InterPro" id="IPR023606">
    <property type="entry name" value="CoA-Trfase_III_dom_1_sf"/>
</dbReference>
<evidence type="ECO:0000256" key="1">
    <source>
        <dbReference type="ARBA" id="ARBA00022679"/>
    </source>
</evidence>
<name>A0A848HDP0_9BURK</name>
<sequence length="393" mass="43043">MRMAEGPLKGIRVVELTHMVMGPTCGMVLSDFGADVIKVEPVGGDKTRTLRGLGAGFFRTFNRNKRSVALDMDKPEGMEALHQLLATADVFVENFRPGRMGESGLDYASLSKRYPRLICVSHKGFLPGPYEHRKALDEVVQMMSGLAYMTGPPGRPLRMGASVNDIMGGIFGALGVFAALREREQTGRGLEVQSGLFENCAFLAAQHMQQYAKTGVEPQPMPARHHAWAVYDVFEARDGQVFIAVVSDGQWRSFCEFIARPDLGADDRLQSNNDRVTARPWLMPQLREIVGAMDVADLKRELDARGIPYAPIARPQDLFEDPHLKASGALGRLRSDDGQESRIPLLPLTFGGRRLGQEARIAALGEHTGEVLAELGYDGAAIARLQAEGTVRA</sequence>
<accession>A0A848HDP0</accession>
<evidence type="ECO:0000313" key="2">
    <source>
        <dbReference type="EMBL" id="NML47589.1"/>
    </source>
</evidence>
<dbReference type="EMBL" id="JABBFX010000003">
    <property type="protein sequence ID" value="NML47589.1"/>
    <property type="molecule type" value="Genomic_DNA"/>
</dbReference>
<dbReference type="Gene3D" id="3.30.1540.10">
    <property type="entry name" value="formyl-coa transferase, domain 3"/>
    <property type="match status" value="1"/>
</dbReference>
<dbReference type="PANTHER" id="PTHR48207">
    <property type="entry name" value="SUCCINATE--HYDROXYMETHYLGLUTARATE COA-TRANSFERASE"/>
    <property type="match status" value="1"/>
</dbReference>
<dbReference type="InterPro" id="IPR044855">
    <property type="entry name" value="CoA-Trfase_III_dom3_sf"/>
</dbReference>